<accession>A0A917MJ52</accession>
<dbReference type="Pfam" id="PF00072">
    <property type="entry name" value="Response_reg"/>
    <property type="match status" value="1"/>
</dbReference>
<organism evidence="6 7">
    <name type="scientific">Alsobacter metallidurans</name>
    <dbReference type="NCBI Taxonomy" id="340221"/>
    <lineage>
        <taxon>Bacteria</taxon>
        <taxon>Pseudomonadati</taxon>
        <taxon>Pseudomonadota</taxon>
        <taxon>Alphaproteobacteria</taxon>
        <taxon>Hyphomicrobiales</taxon>
        <taxon>Alsobacteraceae</taxon>
        <taxon>Alsobacter</taxon>
    </lineage>
</organism>
<dbReference type="SUPFAM" id="SSF52172">
    <property type="entry name" value="CheY-like"/>
    <property type="match status" value="1"/>
</dbReference>
<evidence type="ECO:0000256" key="4">
    <source>
        <dbReference type="PROSITE-ProRule" id="PRU00169"/>
    </source>
</evidence>
<evidence type="ECO:0000256" key="1">
    <source>
        <dbReference type="ARBA" id="ARBA00022553"/>
    </source>
</evidence>
<keyword evidence="2" id="KW-0805">Transcription regulation</keyword>
<dbReference type="InterPro" id="IPR011006">
    <property type="entry name" value="CheY-like_superfamily"/>
</dbReference>
<evidence type="ECO:0000259" key="5">
    <source>
        <dbReference type="PROSITE" id="PS50110"/>
    </source>
</evidence>
<name>A0A917MJ52_9HYPH</name>
<keyword evidence="1 4" id="KW-0597">Phosphoprotein</keyword>
<dbReference type="RefSeq" id="WP_188518663.1">
    <property type="nucleotide sequence ID" value="NZ_BMES01000002.1"/>
</dbReference>
<keyword evidence="7" id="KW-1185">Reference proteome</keyword>
<dbReference type="InterPro" id="IPR050595">
    <property type="entry name" value="Bact_response_regulator"/>
</dbReference>
<dbReference type="InterPro" id="IPR001789">
    <property type="entry name" value="Sig_transdc_resp-reg_receiver"/>
</dbReference>
<gene>
    <name evidence="6" type="ORF">GCM10007036_31390</name>
</gene>
<feature type="modified residue" description="4-aspartylphosphate" evidence="4">
    <location>
        <position position="54"/>
    </location>
</feature>
<sequence>MSHVLLVEDDEPLLYALGRSLQGEGFTVTAVRCAQDALRVLEGAATRVDVMVTDIHLGDHAAHGISLAQMARMRRFDMRVIFITGSAESIKHANAHGPALLKPINPDHLAATIRDELLVA</sequence>
<protein>
    <recommendedName>
        <fullName evidence="5">Response regulatory domain-containing protein</fullName>
    </recommendedName>
</protein>
<evidence type="ECO:0000313" key="7">
    <source>
        <dbReference type="Proteomes" id="UP000603912"/>
    </source>
</evidence>
<feature type="domain" description="Response regulatory" evidence="5">
    <location>
        <begin position="3"/>
        <end position="117"/>
    </location>
</feature>
<dbReference type="GO" id="GO:0000160">
    <property type="term" value="P:phosphorelay signal transduction system"/>
    <property type="evidence" value="ECO:0007669"/>
    <property type="project" value="InterPro"/>
</dbReference>
<comment type="caution">
    <text evidence="6">The sequence shown here is derived from an EMBL/GenBank/DDBJ whole genome shotgun (WGS) entry which is preliminary data.</text>
</comment>
<dbReference type="EMBL" id="BMES01000002">
    <property type="protein sequence ID" value="GGH24757.1"/>
    <property type="molecule type" value="Genomic_DNA"/>
</dbReference>
<dbReference type="Proteomes" id="UP000603912">
    <property type="component" value="Unassembled WGS sequence"/>
</dbReference>
<dbReference type="PANTHER" id="PTHR44591">
    <property type="entry name" value="STRESS RESPONSE REGULATOR PROTEIN 1"/>
    <property type="match status" value="1"/>
</dbReference>
<dbReference type="SMART" id="SM00448">
    <property type="entry name" value="REC"/>
    <property type="match status" value="1"/>
</dbReference>
<dbReference type="Gene3D" id="3.40.50.2300">
    <property type="match status" value="1"/>
</dbReference>
<reference evidence="6" key="2">
    <citation type="submission" date="2020-09" db="EMBL/GenBank/DDBJ databases">
        <authorList>
            <person name="Sun Q."/>
            <person name="Zhou Y."/>
        </authorList>
    </citation>
    <scope>NUCLEOTIDE SEQUENCE</scope>
    <source>
        <strain evidence="6">CGMCC 1.12214</strain>
    </source>
</reference>
<evidence type="ECO:0000256" key="3">
    <source>
        <dbReference type="ARBA" id="ARBA00023163"/>
    </source>
</evidence>
<dbReference type="AlphaFoldDB" id="A0A917MJ52"/>
<reference evidence="6" key="1">
    <citation type="journal article" date="2014" name="Int. J. Syst. Evol. Microbiol.">
        <title>Complete genome sequence of Corynebacterium casei LMG S-19264T (=DSM 44701T), isolated from a smear-ripened cheese.</title>
        <authorList>
            <consortium name="US DOE Joint Genome Institute (JGI-PGF)"/>
            <person name="Walter F."/>
            <person name="Albersmeier A."/>
            <person name="Kalinowski J."/>
            <person name="Ruckert C."/>
        </authorList>
    </citation>
    <scope>NUCLEOTIDE SEQUENCE</scope>
    <source>
        <strain evidence="6">CGMCC 1.12214</strain>
    </source>
</reference>
<keyword evidence="3" id="KW-0804">Transcription</keyword>
<evidence type="ECO:0000256" key="2">
    <source>
        <dbReference type="ARBA" id="ARBA00023015"/>
    </source>
</evidence>
<proteinExistence type="predicted"/>
<dbReference type="PANTHER" id="PTHR44591:SF3">
    <property type="entry name" value="RESPONSE REGULATORY DOMAIN-CONTAINING PROTEIN"/>
    <property type="match status" value="1"/>
</dbReference>
<dbReference type="PROSITE" id="PS50110">
    <property type="entry name" value="RESPONSE_REGULATORY"/>
    <property type="match status" value="1"/>
</dbReference>
<evidence type="ECO:0000313" key="6">
    <source>
        <dbReference type="EMBL" id="GGH24757.1"/>
    </source>
</evidence>